<dbReference type="Proteomes" id="UP000095787">
    <property type="component" value="Unassembled WGS sequence"/>
</dbReference>
<accession>A0A173ZIR0</accession>
<evidence type="ECO:0000313" key="2">
    <source>
        <dbReference type="Proteomes" id="UP000095787"/>
    </source>
</evidence>
<dbReference type="EMBL" id="CYZO01000007">
    <property type="protein sequence ID" value="CUN76121.1"/>
    <property type="molecule type" value="Genomic_DNA"/>
</dbReference>
<dbReference type="RefSeq" id="WP_009319977.1">
    <property type="nucleotide sequence ID" value="NZ_JBBNIY010000060.1"/>
</dbReference>
<gene>
    <name evidence="1" type="ORF">ERS852456_00761</name>
</gene>
<dbReference type="AlphaFoldDB" id="A0A173ZIR0"/>
<proteinExistence type="predicted"/>
<protein>
    <submittedName>
        <fullName evidence="1">Uncharacterized protein</fullName>
    </submittedName>
</protein>
<organism evidence="1 2">
    <name type="scientific">[Ruminococcus] torques</name>
    <dbReference type="NCBI Taxonomy" id="33039"/>
    <lineage>
        <taxon>Bacteria</taxon>
        <taxon>Bacillati</taxon>
        <taxon>Bacillota</taxon>
        <taxon>Clostridia</taxon>
        <taxon>Lachnospirales</taxon>
        <taxon>Lachnospiraceae</taxon>
        <taxon>Mediterraneibacter</taxon>
    </lineage>
</organism>
<reference evidence="1 2" key="1">
    <citation type="submission" date="2015-09" db="EMBL/GenBank/DDBJ databases">
        <authorList>
            <consortium name="Pathogen Informatics"/>
        </authorList>
    </citation>
    <scope>NUCLEOTIDE SEQUENCE [LARGE SCALE GENOMIC DNA]</scope>
    <source>
        <strain evidence="1 2">2789STDY5834841</strain>
    </source>
</reference>
<evidence type="ECO:0000313" key="1">
    <source>
        <dbReference type="EMBL" id="CUN76121.1"/>
    </source>
</evidence>
<name>A0A173ZIR0_9FIRM</name>
<sequence length="75" mass="8413">MKPKKARKLIYFLYIIGFILILLSYKRIMFLPIGVIVAGSSVVPNLLFYKCPHCGKHLGSNGGDFCQYCGKSIDN</sequence>